<evidence type="ECO:0000313" key="6">
    <source>
        <dbReference type="Proteomes" id="UP001318300"/>
    </source>
</evidence>
<dbReference type="Gene3D" id="1.10.10.10">
    <property type="entry name" value="Winged helix-like DNA-binding domain superfamily/Winged helix DNA-binding domain"/>
    <property type="match status" value="1"/>
</dbReference>
<dbReference type="InterPro" id="IPR036390">
    <property type="entry name" value="WH_DNA-bd_sf"/>
</dbReference>
<sequence>MAGQRSRPRGQLEQAVLEALWTADAGLTARQVLEVFDEPRPALTTVLTVLDRLGRKGTVVREQHDDAPLTFHAAHSREDHTASLMANALAASSDREAALLQFTGSLASGDLEVLRRAIDSRTRP</sequence>
<dbReference type="Gene3D" id="6.10.140.850">
    <property type="match status" value="1"/>
</dbReference>
<comment type="similarity">
    <text evidence="1">Belongs to the BlaI transcriptional regulatory family.</text>
</comment>
<evidence type="ECO:0000313" key="5">
    <source>
        <dbReference type="EMBL" id="NII40569.1"/>
    </source>
</evidence>
<name>A0ABX0T8T6_9MICO</name>
<evidence type="ECO:0000256" key="3">
    <source>
        <dbReference type="ARBA" id="ARBA00023125"/>
    </source>
</evidence>
<keyword evidence="6" id="KW-1185">Reference proteome</keyword>
<keyword evidence="3" id="KW-0238">DNA-binding</keyword>
<dbReference type="Pfam" id="PF03965">
    <property type="entry name" value="Penicillinase_R"/>
    <property type="match status" value="1"/>
</dbReference>
<keyword evidence="2" id="KW-0805">Transcription regulation</keyword>
<dbReference type="InterPro" id="IPR036388">
    <property type="entry name" value="WH-like_DNA-bd_sf"/>
</dbReference>
<reference evidence="5 6" key="1">
    <citation type="submission" date="2020-03" db="EMBL/GenBank/DDBJ databases">
        <title>Above-ground endophytic microbial communities from plants in different locations in the United States.</title>
        <authorList>
            <person name="Frank C."/>
        </authorList>
    </citation>
    <scope>NUCLEOTIDE SEQUENCE [LARGE SCALE GENOMIC DNA]</scope>
    <source>
        <strain evidence="5 6">WW7</strain>
    </source>
</reference>
<evidence type="ECO:0000256" key="2">
    <source>
        <dbReference type="ARBA" id="ARBA00023015"/>
    </source>
</evidence>
<gene>
    <name evidence="5" type="ORF">E9228_001205</name>
</gene>
<comment type="caution">
    <text evidence="5">The sequence shown here is derived from an EMBL/GenBank/DDBJ whole genome shotgun (WGS) entry which is preliminary data.</text>
</comment>
<dbReference type="Proteomes" id="UP001318300">
    <property type="component" value="Unassembled WGS sequence"/>
</dbReference>
<keyword evidence="4" id="KW-0804">Transcription</keyword>
<organism evidence="5 6">
    <name type="scientific">Curtobacterium salicis</name>
    <dbReference type="NCBI Taxonomy" id="1779862"/>
    <lineage>
        <taxon>Bacteria</taxon>
        <taxon>Bacillati</taxon>
        <taxon>Actinomycetota</taxon>
        <taxon>Actinomycetes</taxon>
        <taxon>Micrococcales</taxon>
        <taxon>Microbacteriaceae</taxon>
        <taxon>Curtobacterium</taxon>
    </lineage>
</organism>
<evidence type="ECO:0000256" key="4">
    <source>
        <dbReference type="ARBA" id="ARBA00023163"/>
    </source>
</evidence>
<dbReference type="RefSeq" id="WP_166779676.1">
    <property type="nucleotide sequence ID" value="NZ_JAAOYO010000002.1"/>
</dbReference>
<proteinExistence type="inferred from homology"/>
<evidence type="ECO:0000256" key="1">
    <source>
        <dbReference type="ARBA" id="ARBA00011046"/>
    </source>
</evidence>
<accession>A0ABX0T8T6</accession>
<dbReference type="InterPro" id="IPR005650">
    <property type="entry name" value="BlaI_family"/>
</dbReference>
<protein>
    <submittedName>
        <fullName evidence="5">Transcriptional regulator</fullName>
    </submittedName>
</protein>
<dbReference type="EMBL" id="JAAOYO010000002">
    <property type="protein sequence ID" value="NII40569.1"/>
    <property type="molecule type" value="Genomic_DNA"/>
</dbReference>
<dbReference type="SUPFAM" id="SSF46785">
    <property type="entry name" value="Winged helix' DNA-binding domain"/>
    <property type="match status" value="1"/>
</dbReference>